<name>A0A921GBA7_9FIRM</name>
<protein>
    <recommendedName>
        <fullName evidence="3">DUF2383 domain-containing protein</fullName>
    </recommendedName>
</protein>
<evidence type="ECO:0000313" key="1">
    <source>
        <dbReference type="EMBL" id="HJF39374.1"/>
    </source>
</evidence>
<gene>
    <name evidence="1" type="ORF">K8V91_00490</name>
</gene>
<proteinExistence type="predicted"/>
<dbReference type="EMBL" id="DYWV01000016">
    <property type="protein sequence ID" value="HJF39374.1"/>
    <property type="molecule type" value="Genomic_DNA"/>
</dbReference>
<reference evidence="1" key="2">
    <citation type="submission" date="2021-09" db="EMBL/GenBank/DDBJ databases">
        <authorList>
            <person name="Gilroy R."/>
        </authorList>
    </citation>
    <scope>NUCLEOTIDE SEQUENCE</scope>
    <source>
        <strain evidence="1">CHK193-16274</strain>
    </source>
</reference>
<dbReference type="AlphaFoldDB" id="A0A921GBA7"/>
<organism evidence="1 2">
    <name type="scientific">Thomasclavelia spiroformis</name>
    <dbReference type="NCBI Taxonomy" id="29348"/>
    <lineage>
        <taxon>Bacteria</taxon>
        <taxon>Bacillati</taxon>
        <taxon>Bacillota</taxon>
        <taxon>Erysipelotrichia</taxon>
        <taxon>Erysipelotrichales</taxon>
        <taxon>Coprobacillaceae</taxon>
        <taxon>Thomasclavelia</taxon>
    </lineage>
</organism>
<sequence length="141" mass="16112">MEKIQILKEINKGAKTGIDGLNYIIPKVQDLHFKDILSDQKSEYENIYDRSKAILTQNNEYSQDTSTIQKAMSWMGIELNTLTDTSNSKLAQILIQGNDMGIIKGTKLLNNLTFEDSQIENLLKDFINLQQENIEGLKKFL</sequence>
<accession>A0A921GBA7</accession>
<reference evidence="1" key="1">
    <citation type="journal article" date="2021" name="PeerJ">
        <title>Extensive microbial diversity within the chicken gut microbiome revealed by metagenomics and culture.</title>
        <authorList>
            <person name="Gilroy R."/>
            <person name="Ravi A."/>
            <person name="Getino M."/>
            <person name="Pursley I."/>
            <person name="Horton D.L."/>
            <person name="Alikhan N.F."/>
            <person name="Baker D."/>
            <person name="Gharbi K."/>
            <person name="Hall N."/>
            <person name="Watson M."/>
            <person name="Adriaenssens E.M."/>
            <person name="Foster-Nyarko E."/>
            <person name="Jarju S."/>
            <person name="Secka A."/>
            <person name="Antonio M."/>
            <person name="Oren A."/>
            <person name="Chaudhuri R.R."/>
            <person name="La Ragione R."/>
            <person name="Hildebrand F."/>
            <person name="Pallen M.J."/>
        </authorList>
    </citation>
    <scope>NUCLEOTIDE SEQUENCE</scope>
    <source>
        <strain evidence="1">CHK193-16274</strain>
    </source>
</reference>
<dbReference type="Proteomes" id="UP000749320">
    <property type="component" value="Unassembled WGS sequence"/>
</dbReference>
<evidence type="ECO:0008006" key="3">
    <source>
        <dbReference type="Google" id="ProtNLM"/>
    </source>
</evidence>
<comment type="caution">
    <text evidence="1">The sequence shown here is derived from an EMBL/GenBank/DDBJ whole genome shotgun (WGS) entry which is preliminary data.</text>
</comment>
<evidence type="ECO:0000313" key="2">
    <source>
        <dbReference type="Proteomes" id="UP000749320"/>
    </source>
</evidence>